<name>A0AAV4A7V0_9GAST</name>
<accession>A0AAV4A7V0</accession>
<sequence>MLACLLFVPLCTGCNSPGCPDACYDNQQFQITRQKYLLLRSSDQLDVHFFLWNNDLTVLCSTLVLGVMNYTHVGNFMFLGHPGLDESSLALISAEETGANLNVFLPSNGGDLNLLYKKFHAGSRSTLMISETLTGQYQTVYITNITGMGKVPLIRSNTSLFVFSYTREIGLVFLCKASPQQGDLRLSGPPSGQSAGGGAQTRDRRIPADIRAGSPATVPPTPPTLIRTDKLIKALRN</sequence>
<reference evidence="2 3" key="1">
    <citation type="journal article" date="2021" name="Elife">
        <title>Chloroplast acquisition without the gene transfer in kleptoplastic sea slugs, Plakobranchus ocellatus.</title>
        <authorList>
            <person name="Maeda T."/>
            <person name="Takahashi S."/>
            <person name="Yoshida T."/>
            <person name="Shimamura S."/>
            <person name="Takaki Y."/>
            <person name="Nagai Y."/>
            <person name="Toyoda A."/>
            <person name="Suzuki Y."/>
            <person name="Arimoto A."/>
            <person name="Ishii H."/>
            <person name="Satoh N."/>
            <person name="Nishiyama T."/>
            <person name="Hasebe M."/>
            <person name="Maruyama T."/>
            <person name="Minagawa J."/>
            <person name="Obokata J."/>
            <person name="Shigenobu S."/>
        </authorList>
    </citation>
    <scope>NUCLEOTIDE SEQUENCE [LARGE SCALE GENOMIC DNA]</scope>
</reference>
<dbReference type="AlphaFoldDB" id="A0AAV4A7V0"/>
<gene>
    <name evidence="2" type="ORF">PoB_002944200</name>
</gene>
<evidence type="ECO:0000256" key="1">
    <source>
        <dbReference type="SAM" id="MobiDB-lite"/>
    </source>
</evidence>
<comment type="caution">
    <text evidence="2">The sequence shown here is derived from an EMBL/GenBank/DDBJ whole genome shotgun (WGS) entry which is preliminary data.</text>
</comment>
<organism evidence="2 3">
    <name type="scientific">Plakobranchus ocellatus</name>
    <dbReference type="NCBI Taxonomy" id="259542"/>
    <lineage>
        <taxon>Eukaryota</taxon>
        <taxon>Metazoa</taxon>
        <taxon>Spiralia</taxon>
        <taxon>Lophotrochozoa</taxon>
        <taxon>Mollusca</taxon>
        <taxon>Gastropoda</taxon>
        <taxon>Heterobranchia</taxon>
        <taxon>Euthyneura</taxon>
        <taxon>Panpulmonata</taxon>
        <taxon>Sacoglossa</taxon>
        <taxon>Placobranchoidea</taxon>
        <taxon>Plakobranchidae</taxon>
        <taxon>Plakobranchus</taxon>
    </lineage>
</organism>
<dbReference type="Proteomes" id="UP000735302">
    <property type="component" value="Unassembled WGS sequence"/>
</dbReference>
<evidence type="ECO:0000313" key="3">
    <source>
        <dbReference type="Proteomes" id="UP000735302"/>
    </source>
</evidence>
<dbReference type="EMBL" id="BLXT01003662">
    <property type="protein sequence ID" value="GFO02937.1"/>
    <property type="molecule type" value="Genomic_DNA"/>
</dbReference>
<feature type="region of interest" description="Disordered" evidence="1">
    <location>
        <begin position="183"/>
        <end position="225"/>
    </location>
</feature>
<proteinExistence type="predicted"/>
<protein>
    <submittedName>
        <fullName evidence="2">Uncharacterized protein</fullName>
    </submittedName>
</protein>
<keyword evidence="3" id="KW-1185">Reference proteome</keyword>
<evidence type="ECO:0000313" key="2">
    <source>
        <dbReference type="EMBL" id="GFO02937.1"/>
    </source>
</evidence>